<dbReference type="Proteomes" id="UP000623678">
    <property type="component" value="Unassembled WGS sequence"/>
</dbReference>
<keyword evidence="3 6" id="KW-0812">Transmembrane</keyword>
<dbReference type="InterPro" id="IPR003740">
    <property type="entry name" value="YitT"/>
</dbReference>
<dbReference type="InterPro" id="IPR051461">
    <property type="entry name" value="UPF0750_membrane"/>
</dbReference>
<dbReference type="AlphaFoldDB" id="A0A926IGR0"/>
<keyword evidence="5 6" id="KW-0472">Membrane</keyword>
<organism evidence="8 9">
    <name type="scientific">Youxingia wuxianensis</name>
    <dbReference type="NCBI Taxonomy" id="2763678"/>
    <lineage>
        <taxon>Bacteria</taxon>
        <taxon>Bacillati</taxon>
        <taxon>Bacillota</taxon>
        <taxon>Clostridia</taxon>
        <taxon>Eubacteriales</taxon>
        <taxon>Oscillospiraceae</taxon>
        <taxon>Youxingia</taxon>
    </lineage>
</organism>
<comment type="caution">
    <text evidence="8">The sequence shown here is derived from an EMBL/GenBank/DDBJ whole genome shotgun (WGS) entry which is preliminary data.</text>
</comment>
<dbReference type="EMBL" id="JACRTD010000003">
    <property type="protein sequence ID" value="MBC8585134.1"/>
    <property type="molecule type" value="Genomic_DNA"/>
</dbReference>
<dbReference type="Pfam" id="PF10035">
    <property type="entry name" value="DUF2179"/>
    <property type="match status" value="1"/>
</dbReference>
<dbReference type="PANTHER" id="PTHR33545:SF5">
    <property type="entry name" value="UPF0750 MEMBRANE PROTEIN YITT"/>
    <property type="match status" value="1"/>
</dbReference>
<feature type="transmembrane region" description="Helical" evidence="6">
    <location>
        <begin position="12"/>
        <end position="34"/>
    </location>
</feature>
<evidence type="ECO:0000313" key="8">
    <source>
        <dbReference type="EMBL" id="MBC8585134.1"/>
    </source>
</evidence>
<keyword evidence="4 6" id="KW-1133">Transmembrane helix</keyword>
<keyword evidence="9" id="KW-1185">Reference proteome</keyword>
<proteinExistence type="predicted"/>
<gene>
    <name evidence="8" type="ORF">H8705_06010</name>
</gene>
<evidence type="ECO:0000256" key="5">
    <source>
        <dbReference type="ARBA" id="ARBA00023136"/>
    </source>
</evidence>
<feature type="domain" description="DUF2179" evidence="7">
    <location>
        <begin position="227"/>
        <end position="281"/>
    </location>
</feature>
<evidence type="ECO:0000256" key="3">
    <source>
        <dbReference type="ARBA" id="ARBA00022692"/>
    </source>
</evidence>
<evidence type="ECO:0000259" key="7">
    <source>
        <dbReference type="Pfam" id="PF10035"/>
    </source>
</evidence>
<dbReference type="InterPro" id="IPR015867">
    <property type="entry name" value="N-reg_PII/ATP_PRibTrfase_C"/>
</dbReference>
<feature type="transmembrane region" description="Helical" evidence="6">
    <location>
        <begin position="54"/>
        <end position="75"/>
    </location>
</feature>
<evidence type="ECO:0000313" key="9">
    <source>
        <dbReference type="Proteomes" id="UP000623678"/>
    </source>
</evidence>
<dbReference type="Gene3D" id="3.30.70.120">
    <property type="match status" value="1"/>
</dbReference>
<feature type="transmembrane region" description="Helical" evidence="6">
    <location>
        <begin position="155"/>
        <end position="174"/>
    </location>
</feature>
<protein>
    <submittedName>
        <fullName evidence="8">YitT family protein</fullName>
    </submittedName>
</protein>
<accession>A0A926IGR0</accession>
<evidence type="ECO:0000256" key="4">
    <source>
        <dbReference type="ARBA" id="ARBA00022989"/>
    </source>
</evidence>
<dbReference type="Pfam" id="PF02588">
    <property type="entry name" value="YitT_membrane"/>
    <property type="match status" value="1"/>
</dbReference>
<evidence type="ECO:0000256" key="6">
    <source>
        <dbReference type="SAM" id="Phobius"/>
    </source>
</evidence>
<reference evidence="8" key="1">
    <citation type="submission" date="2020-08" db="EMBL/GenBank/DDBJ databases">
        <title>Genome public.</title>
        <authorList>
            <person name="Liu C."/>
            <person name="Sun Q."/>
        </authorList>
    </citation>
    <scope>NUCLEOTIDE SEQUENCE</scope>
    <source>
        <strain evidence="8">NSJ-64</strain>
    </source>
</reference>
<dbReference type="RefSeq" id="WP_262394913.1">
    <property type="nucleotide sequence ID" value="NZ_JACRTD010000003.1"/>
</dbReference>
<dbReference type="CDD" id="cd16380">
    <property type="entry name" value="YitT_C"/>
    <property type="match status" value="1"/>
</dbReference>
<dbReference type="InterPro" id="IPR019264">
    <property type="entry name" value="DUF2179"/>
</dbReference>
<dbReference type="PIRSF" id="PIRSF006483">
    <property type="entry name" value="Membrane_protein_YitT"/>
    <property type="match status" value="1"/>
</dbReference>
<evidence type="ECO:0000256" key="1">
    <source>
        <dbReference type="ARBA" id="ARBA00004651"/>
    </source>
</evidence>
<keyword evidence="2" id="KW-1003">Cell membrane</keyword>
<comment type="subcellular location">
    <subcellularLocation>
        <location evidence="1">Cell membrane</location>
        <topology evidence="1">Multi-pass membrane protein</topology>
    </subcellularLocation>
</comment>
<feature type="transmembrane region" description="Helical" evidence="6">
    <location>
        <begin position="114"/>
        <end position="134"/>
    </location>
</feature>
<name>A0A926IGR0_9FIRM</name>
<dbReference type="PANTHER" id="PTHR33545">
    <property type="entry name" value="UPF0750 MEMBRANE PROTEIN YITT-RELATED"/>
    <property type="match status" value="1"/>
</dbReference>
<feature type="transmembrane region" description="Helical" evidence="6">
    <location>
        <begin position="180"/>
        <end position="201"/>
    </location>
</feature>
<evidence type="ECO:0000256" key="2">
    <source>
        <dbReference type="ARBA" id="ARBA00022475"/>
    </source>
</evidence>
<feature type="transmembrane region" description="Helical" evidence="6">
    <location>
        <begin position="87"/>
        <end position="108"/>
    </location>
</feature>
<sequence length="289" mass="31162">MNFQSHGNIKKALIDLLFIMVGTAIYALGLHIFIAPNQIAPGGISGLAIVINYLTNLPIGILQFVLNLPLLIIAIKYLGNDFTIKTLISVLALSANLDYVVAGLPTYVGDPLLSSLFGGAVMGFGLAIVFMRGYTTGGTDIVSRLLQRRFPYMQIGKILFAIDAVIIAISAAVFGQIETALYGMVSVFTSALLMDSVLYGMDRGKLAFIISPKAAEISKEVISQLDRSATIIKSTGAFTNKEGAVLMVAVHRQQYYPLKNIIHDIDPTAFVIVADSSEILGEGFKRIKE</sequence>
<dbReference type="GO" id="GO:0005886">
    <property type="term" value="C:plasma membrane"/>
    <property type="evidence" value="ECO:0007669"/>
    <property type="project" value="UniProtKB-SubCell"/>
</dbReference>